<keyword evidence="3 7" id="KW-0812">Transmembrane</keyword>
<name>A0A9W8NKW5_9PEZI</name>
<accession>A0A9W8NKW5</accession>
<sequence length="122" mass="14100">MAWKAQGRDLREIPYRAPLGVWGSWIGLFLVALCLIATFYNALYPSPNSSPDAETFFAAYLATFVVIVLYLFWKVWSRNWKLYVNLMDIDLVSGSRPLDPSEFDNTPEQNRSWGSRILRSLF</sequence>
<evidence type="ECO:0000256" key="6">
    <source>
        <dbReference type="ARBA" id="ARBA00023136"/>
    </source>
</evidence>
<evidence type="ECO:0000256" key="1">
    <source>
        <dbReference type="ARBA" id="ARBA00004141"/>
    </source>
</evidence>
<keyword evidence="5 7" id="KW-1133">Transmembrane helix</keyword>
<keyword evidence="4" id="KW-0029">Amino-acid transport</keyword>
<feature type="transmembrane region" description="Helical" evidence="7">
    <location>
        <begin position="21"/>
        <end position="43"/>
    </location>
</feature>
<dbReference type="InterPro" id="IPR004841">
    <property type="entry name" value="AA-permease/SLC12A_dom"/>
</dbReference>
<evidence type="ECO:0000256" key="7">
    <source>
        <dbReference type="SAM" id="Phobius"/>
    </source>
</evidence>
<evidence type="ECO:0000256" key="2">
    <source>
        <dbReference type="ARBA" id="ARBA00022448"/>
    </source>
</evidence>
<dbReference type="GO" id="GO:0016020">
    <property type="term" value="C:membrane"/>
    <property type="evidence" value="ECO:0007669"/>
    <property type="project" value="UniProtKB-SubCell"/>
</dbReference>
<proteinExistence type="predicted"/>
<evidence type="ECO:0000256" key="3">
    <source>
        <dbReference type="ARBA" id="ARBA00022692"/>
    </source>
</evidence>
<dbReference type="Proteomes" id="UP001148614">
    <property type="component" value="Unassembled WGS sequence"/>
</dbReference>
<feature type="transmembrane region" description="Helical" evidence="7">
    <location>
        <begin position="55"/>
        <end position="73"/>
    </location>
</feature>
<comment type="caution">
    <text evidence="9">The sequence shown here is derived from an EMBL/GenBank/DDBJ whole genome shotgun (WGS) entry which is preliminary data.</text>
</comment>
<keyword evidence="6 7" id="KW-0472">Membrane</keyword>
<dbReference type="AlphaFoldDB" id="A0A9W8NKW5"/>
<gene>
    <name evidence="9" type="ORF">NPX13_g1523</name>
</gene>
<reference evidence="9" key="1">
    <citation type="submission" date="2022-07" db="EMBL/GenBank/DDBJ databases">
        <title>Genome Sequence of Xylaria arbuscula.</title>
        <authorList>
            <person name="Buettner E."/>
        </authorList>
    </citation>
    <scope>NUCLEOTIDE SEQUENCE</scope>
    <source>
        <strain evidence="9">VT107</strain>
    </source>
</reference>
<organism evidence="9 10">
    <name type="scientific">Xylaria arbuscula</name>
    <dbReference type="NCBI Taxonomy" id="114810"/>
    <lineage>
        <taxon>Eukaryota</taxon>
        <taxon>Fungi</taxon>
        <taxon>Dikarya</taxon>
        <taxon>Ascomycota</taxon>
        <taxon>Pezizomycotina</taxon>
        <taxon>Sordariomycetes</taxon>
        <taxon>Xylariomycetidae</taxon>
        <taxon>Xylariales</taxon>
        <taxon>Xylariaceae</taxon>
        <taxon>Xylaria</taxon>
    </lineage>
</organism>
<dbReference type="PANTHER" id="PTHR43341">
    <property type="entry name" value="AMINO ACID PERMEASE"/>
    <property type="match status" value="1"/>
</dbReference>
<dbReference type="VEuPathDB" id="FungiDB:F4678DRAFT_481391"/>
<dbReference type="EMBL" id="JANPWZ010000139">
    <property type="protein sequence ID" value="KAJ3579046.1"/>
    <property type="molecule type" value="Genomic_DNA"/>
</dbReference>
<protein>
    <recommendedName>
        <fullName evidence="8">Amino acid permease/ SLC12A domain-containing protein</fullName>
    </recommendedName>
</protein>
<evidence type="ECO:0000313" key="10">
    <source>
        <dbReference type="Proteomes" id="UP001148614"/>
    </source>
</evidence>
<evidence type="ECO:0000256" key="4">
    <source>
        <dbReference type="ARBA" id="ARBA00022970"/>
    </source>
</evidence>
<comment type="subcellular location">
    <subcellularLocation>
        <location evidence="1">Membrane</location>
        <topology evidence="1">Multi-pass membrane protein</topology>
    </subcellularLocation>
</comment>
<keyword evidence="10" id="KW-1185">Reference proteome</keyword>
<feature type="domain" description="Amino acid permease/ SLC12A" evidence="8">
    <location>
        <begin position="2"/>
        <end position="82"/>
    </location>
</feature>
<evidence type="ECO:0000313" key="9">
    <source>
        <dbReference type="EMBL" id="KAJ3579046.1"/>
    </source>
</evidence>
<evidence type="ECO:0000259" key="8">
    <source>
        <dbReference type="Pfam" id="PF00324"/>
    </source>
</evidence>
<keyword evidence="2" id="KW-0813">Transport</keyword>
<dbReference type="GO" id="GO:0015171">
    <property type="term" value="F:amino acid transmembrane transporter activity"/>
    <property type="evidence" value="ECO:0007669"/>
    <property type="project" value="TreeGrafter"/>
</dbReference>
<dbReference type="PANTHER" id="PTHR43341:SF1">
    <property type="entry name" value="GENERAL AMINO-ACID PERMEASE GAP1"/>
    <property type="match status" value="1"/>
</dbReference>
<evidence type="ECO:0000256" key="5">
    <source>
        <dbReference type="ARBA" id="ARBA00022989"/>
    </source>
</evidence>
<dbReference type="Pfam" id="PF00324">
    <property type="entry name" value="AA_permease"/>
    <property type="match status" value="1"/>
</dbReference>
<dbReference type="InterPro" id="IPR050524">
    <property type="entry name" value="APC_YAT"/>
</dbReference>